<organism evidence="1 2">
    <name type="scientific">Rubus argutus</name>
    <name type="common">Southern blackberry</name>
    <dbReference type="NCBI Taxonomy" id="59490"/>
    <lineage>
        <taxon>Eukaryota</taxon>
        <taxon>Viridiplantae</taxon>
        <taxon>Streptophyta</taxon>
        <taxon>Embryophyta</taxon>
        <taxon>Tracheophyta</taxon>
        <taxon>Spermatophyta</taxon>
        <taxon>Magnoliopsida</taxon>
        <taxon>eudicotyledons</taxon>
        <taxon>Gunneridae</taxon>
        <taxon>Pentapetalae</taxon>
        <taxon>rosids</taxon>
        <taxon>fabids</taxon>
        <taxon>Rosales</taxon>
        <taxon>Rosaceae</taxon>
        <taxon>Rosoideae</taxon>
        <taxon>Rosoideae incertae sedis</taxon>
        <taxon>Rubus</taxon>
    </lineage>
</organism>
<gene>
    <name evidence="1" type="ORF">M0R45_001874</name>
</gene>
<sequence>MVNANLNTGGDGDENGAGQRRPAEIGCAVFCGSAPAEQGLFQWAVLGKMRGKEGIGAGIAVWLIWASEGGEMVEAAVKGAAAILQQR</sequence>
<dbReference type="Proteomes" id="UP001457282">
    <property type="component" value="Unassembled WGS sequence"/>
</dbReference>
<protein>
    <submittedName>
        <fullName evidence="1">Uncharacterized protein</fullName>
    </submittedName>
</protein>
<dbReference type="EMBL" id="JBEDUW010000273">
    <property type="protein sequence ID" value="KAK9901893.1"/>
    <property type="molecule type" value="Genomic_DNA"/>
</dbReference>
<comment type="caution">
    <text evidence="1">The sequence shown here is derived from an EMBL/GenBank/DDBJ whole genome shotgun (WGS) entry which is preliminary data.</text>
</comment>
<evidence type="ECO:0000313" key="2">
    <source>
        <dbReference type="Proteomes" id="UP001457282"/>
    </source>
</evidence>
<keyword evidence="2" id="KW-1185">Reference proteome</keyword>
<reference evidence="1 2" key="1">
    <citation type="journal article" date="2023" name="G3 (Bethesda)">
        <title>A chromosome-length genome assembly and annotation of blackberry (Rubus argutus, cv. 'Hillquist').</title>
        <authorList>
            <person name="Bruna T."/>
            <person name="Aryal R."/>
            <person name="Dudchenko O."/>
            <person name="Sargent D.J."/>
            <person name="Mead D."/>
            <person name="Buti M."/>
            <person name="Cavallini A."/>
            <person name="Hytonen T."/>
            <person name="Andres J."/>
            <person name="Pham M."/>
            <person name="Weisz D."/>
            <person name="Mascagni F."/>
            <person name="Usai G."/>
            <person name="Natali L."/>
            <person name="Bassil N."/>
            <person name="Fernandez G.E."/>
            <person name="Lomsadze A."/>
            <person name="Armour M."/>
            <person name="Olukolu B."/>
            <person name="Poorten T."/>
            <person name="Britton C."/>
            <person name="Davik J."/>
            <person name="Ashrafi H."/>
            <person name="Aiden E.L."/>
            <person name="Borodovsky M."/>
            <person name="Worthington M."/>
        </authorList>
    </citation>
    <scope>NUCLEOTIDE SEQUENCE [LARGE SCALE GENOMIC DNA]</scope>
    <source>
        <strain evidence="1">PI 553951</strain>
    </source>
</reference>
<name>A0AAW1VJB2_RUBAR</name>
<dbReference type="AlphaFoldDB" id="A0AAW1VJB2"/>
<proteinExistence type="predicted"/>
<evidence type="ECO:0000313" key="1">
    <source>
        <dbReference type="EMBL" id="KAK9901893.1"/>
    </source>
</evidence>
<accession>A0AAW1VJB2</accession>